<comment type="function">
    <text evidence="8">Forms an icosahedral capsid with a T=7 symmetry and a 50 nm diameter. The capsid is composed of 72 pentamers linked to each other by disulfide bonds and associated with L2 proteins. Binds to heparan sulfate proteoglycans on cell surface of basal layer keratinocytes to provide initial virion attachment. This binding mediates a conformational change in the virus capsid that facilitates efficient infection. The virion enters the host cell via endocytosis. During virus trafficking, L1 protein dissociates from the viral DNA and the genomic DNA is released to the host nucleus. The virion assembly takes place within the cell nucleus. Encapsulates the genomic DNA together with protein L2.</text>
</comment>
<evidence type="ECO:0000256" key="1">
    <source>
        <dbReference type="ARBA" id="ARBA00004328"/>
    </source>
</evidence>
<keyword evidence="3 8" id="KW-0945">Host-virus interaction</keyword>
<dbReference type="GO" id="GO:0005198">
    <property type="term" value="F:structural molecule activity"/>
    <property type="evidence" value="ECO:0007669"/>
    <property type="project" value="InterPro"/>
</dbReference>
<dbReference type="EMBL" id="EU188799">
    <property type="protein sequence ID" value="ABX61091.1"/>
    <property type="molecule type" value="Genomic_DNA"/>
</dbReference>
<dbReference type="PRINTS" id="PR00865">
    <property type="entry name" value="HPVCAPSIDL1"/>
</dbReference>
<sequence>MSAPGVIPAPAVPGAVPGAGGAVLPPALYIPTTTQLPTYYSTDDFVEPTDYVYSCSTDRLLTVGHPYFEIADKDKGGAAVPKVSGNQYRVFRCKLPDPNGQFPLPDGQTFDNEKYRLVWQLIALEVGRGQPLGIGLCAGPLFNRGRDVENPNARTTPEGGEEDNRVNIAMDPKQNQMLIVGCSPAFGEHWTSTTPCPDDTLDTTGPPIELVTTVIEDGDMSDIGFGNMDFVNLARNKSDVPLELVNAVSKYPDWLRMKTDPYGDSCFYCVRREQLYCRHIWQHSGNVGDPLPEKLYPTQTLASTNNLSFISVPSGSVVTSDTQLFNRPYWLAESQGPNNGVCWGDSLFVTVLDNTRSEIFNISTITTGAESTEADTYKRSNYNEYVRHVEEFSLEFLVRLCKVPLQAEVLAHVYRMSPTILDRWGITELPYGHQRQEDRYHFLHNQAHRCLLPASPTPTVPVDPWGSYRFWDVDCTGRLSSDLGLSPLGRRYLALPYPRYPRLKRGASVSTSGAQKTAKRRRR</sequence>
<keyword evidence="6 8" id="KW-0426">Late protein</keyword>
<evidence type="ECO:0000313" key="9">
    <source>
        <dbReference type="EMBL" id="ABX61091.1"/>
    </source>
</evidence>
<dbReference type="GO" id="GO:0046718">
    <property type="term" value="P:symbiont entry into host cell"/>
    <property type="evidence" value="ECO:0007669"/>
    <property type="project" value="UniProtKB-UniRule"/>
</dbReference>
<dbReference type="InterPro" id="IPR002210">
    <property type="entry name" value="Capsid_L1_Papillomavir"/>
</dbReference>
<evidence type="ECO:0000256" key="7">
    <source>
        <dbReference type="ARBA" id="ARBA00023296"/>
    </source>
</evidence>
<comment type="similarity">
    <text evidence="8">Belongs to the papillomaviridae L1 protein family.</text>
</comment>
<dbReference type="Pfam" id="PF00500">
    <property type="entry name" value="Late_protein_L1"/>
    <property type="match status" value="1"/>
</dbReference>
<gene>
    <name evidence="8 9" type="primary">L1</name>
</gene>
<evidence type="ECO:0000313" key="10">
    <source>
        <dbReference type="Proteomes" id="UP000052082"/>
    </source>
</evidence>
<keyword evidence="7 8" id="KW-1160">Virus entry into host cell</keyword>
<dbReference type="RefSeq" id="YP_003104804.1">
    <property type="nucleotide sequence ID" value="NC_013117.1"/>
</dbReference>
<dbReference type="GeneID" id="8319541"/>
<evidence type="ECO:0000256" key="6">
    <source>
        <dbReference type="ARBA" id="ARBA00022921"/>
    </source>
</evidence>
<accession>C6ZDA5</accession>
<evidence type="ECO:0000256" key="3">
    <source>
        <dbReference type="ARBA" id="ARBA00022581"/>
    </source>
</evidence>
<dbReference type="Gene3D" id="2.60.175.20">
    <property type="entry name" value="Major capsid L1 (late) superfamily, Papillomavirus"/>
    <property type="match status" value="1"/>
</dbReference>
<organism evidence="9 10">
    <name type="scientific">Francolinus leucoscepus papillomavirus 1</name>
    <dbReference type="NCBI Taxonomy" id="485362"/>
    <lineage>
        <taxon>Viruses</taxon>
        <taxon>Monodnaviria</taxon>
        <taxon>Shotokuvirae</taxon>
        <taxon>Cossaviricota</taxon>
        <taxon>Papovaviricetes</taxon>
        <taxon>Zurhausenvirales</taxon>
        <taxon>Papillomaviridae</taxon>
        <taxon>Firstpapillomavirinae</taxon>
        <taxon>Dyoepsilonpapillomavirus</taxon>
        <taxon>Dyoepsilonpapillomavirus 1</taxon>
    </lineage>
</organism>
<dbReference type="Proteomes" id="UP000052082">
    <property type="component" value="Segment"/>
</dbReference>
<name>C6ZDA5_9PAPI</name>
<dbReference type="InterPro" id="IPR036973">
    <property type="entry name" value="Capsid_L1_sf_Papillomavir"/>
</dbReference>
<evidence type="ECO:0000256" key="4">
    <source>
        <dbReference type="ARBA" id="ARBA00022804"/>
    </source>
</evidence>
<evidence type="ECO:0000256" key="8">
    <source>
        <dbReference type="RuleBase" id="RU361248"/>
    </source>
</evidence>
<keyword evidence="10" id="KW-1185">Reference proteome</keyword>
<dbReference type="GO" id="GO:0019062">
    <property type="term" value="P:virion attachment to host cell"/>
    <property type="evidence" value="ECO:0007669"/>
    <property type="project" value="UniProtKB-UniRule"/>
</dbReference>
<comment type="subunit">
    <text evidence="8">Self-assembles into homopentamers. The capsid has an icosahedral symmetry and consists of 72 capsomers, with each capsomer being a pentamer of L1. Interacts with the minor capsid protein L2; this interaction is necessary for viral genome encapsidation.</text>
</comment>
<keyword evidence="8" id="KW-1145">T=7 icosahedral capsid protein</keyword>
<reference evidence="9 10" key="1">
    <citation type="journal article" date="2009" name="J. Virol.">
        <title>Identification of unusual E6 and E7 proteins within avian papillomaviruses: cellular localization, biophysical characterization, and phylogenetic analysis.</title>
        <authorList>
            <person name="Van Doorslaer K."/>
            <person name="Ould M'hamed Ould Sidi A."/>
            <person name="Zanier K."/>
            <person name="Rybin V."/>
            <person name="Deryckere F."/>
            <person name="Rector A."/>
            <person name="Burk R.D."/>
            <person name="Lienau E.K."/>
            <person name="van Ranst M."/>
            <person name="Trave G."/>
        </authorList>
    </citation>
    <scope>NUCLEOTIDE SEQUENCE [LARGE SCALE GENOMIC DNA]</scope>
</reference>
<dbReference type="KEGG" id="vg:8319541"/>
<dbReference type="InterPro" id="IPR011222">
    <property type="entry name" value="dsDNA_vir_gr_I_capsid"/>
</dbReference>
<evidence type="ECO:0000256" key="5">
    <source>
        <dbReference type="ARBA" id="ARBA00022844"/>
    </source>
</evidence>
<dbReference type="SUPFAM" id="SSF88648">
    <property type="entry name" value="Group I dsDNA viruses"/>
    <property type="match status" value="1"/>
</dbReference>
<proteinExistence type="inferred from homology"/>
<dbReference type="OrthoDB" id="5037at10239"/>
<keyword evidence="2 8" id="KW-0167">Capsid protein</keyword>
<keyword evidence="5 8" id="KW-0946">Virion</keyword>
<evidence type="ECO:0000256" key="2">
    <source>
        <dbReference type="ARBA" id="ARBA00022561"/>
    </source>
</evidence>
<comment type="subcellular location">
    <subcellularLocation>
        <location evidence="1 8">Virion</location>
    </subcellularLocation>
</comment>
<dbReference type="GO" id="GO:0039620">
    <property type="term" value="C:T=7 icosahedral viral capsid"/>
    <property type="evidence" value="ECO:0007669"/>
    <property type="project" value="UniProtKB-KW"/>
</dbReference>
<keyword evidence="4 8" id="KW-1161">Viral attachment to host cell</keyword>
<protein>
    <recommendedName>
        <fullName evidence="8">Major capsid protein L1</fullName>
    </recommendedName>
</protein>